<sequence length="237" mass="27714">MLVDMHVHCTELKDLAQYSDSYLFACVGEDLETSKMILELSRRFHFIKPCLGIHPWNIARSSVEEARSLMELAVSNNVECIGEVGLDSRFVPETLPRQRDVFKVFLDYAREYDLVLNLHTAGTHREVFQMLKTFRIEKAYFHWYTGPEDLLKELIDNGYFIGVNPSWKIQEKHFRIISKTPLSNLLTESDAPYEYKGVSLKPELINDSLNLLARLHNLDRKVVEEKIEESFKRLFTR</sequence>
<dbReference type="EMBL" id="DSJT01000034">
    <property type="protein sequence ID" value="HEF87801.1"/>
    <property type="molecule type" value="Genomic_DNA"/>
</dbReference>
<dbReference type="CDD" id="cd01310">
    <property type="entry name" value="TatD_DNAse"/>
    <property type="match status" value="1"/>
</dbReference>
<proteinExistence type="predicted"/>
<dbReference type="PIRSF" id="PIRSF005902">
    <property type="entry name" value="DNase_TatD"/>
    <property type="match status" value="1"/>
</dbReference>
<accession>A0A7C2FEX9</accession>
<dbReference type="PANTHER" id="PTHR46124">
    <property type="entry name" value="D-AMINOACYL-TRNA DEACYLASE"/>
    <property type="match status" value="1"/>
</dbReference>
<reference evidence="2" key="1">
    <citation type="journal article" date="2020" name="mSystems">
        <title>Genome- and Community-Level Interaction Insights into Carbon Utilization and Element Cycling Functions of Hydrothermarchaeota in Hydrothermal Sediment.</title>
        <authorList>
            <person name="Zhou Z."/>
            <person name="Liu Y."/>
            <person name="Xu W."/>
            <person name="Pan J."/>
            <person name="Luo Z.H."/>
            <person name="Li M."/>
        </authorList>
    </citation>
    <scope>NUCLEOTIDE SEQUENCE [LARGE SCALE GENOMIC DNA]</scope>
    <source>
        <strain evidence="2">SpSt-23</strain>
    </source>
</reference>
<dbReference type="SUPFAM" id="SSF51556">
    <property type="entry name" value="Metallo-dependent hydrolases"/>
    <property type="match status" value="1"/>
</dbReference>
<feature type="binding site" evidence="1">
    <location>
        <position position="119"/>
    </location>
    <ligand>
        <name>a divalent metal cation</name>
        <dbReference type="ChEBI" id="CHEBI:60240"/>
        <label>2</label>
    </ligand>
</feature>
<dbReference type="GO" id="GO:0016788">
    <property type="term" value="F:hydrolase activity, acting on ester bonds"/>
    <property type="evidence" value="ECO:0007669"/>
    <property type="project" value="InterPro"/>
</dbReference>
<feature type="binding site" evidence="1">
    <location>
        <position position="142"/>
    </location>
    <ligand>
        <name>a divalent metal cation</name>
        <dbReference type="ChEBI" id="CHEBI:60240"/>
        <label>2</label>
    </ligand>
</feature>
<dbReference type="PANTHER" id="PTHR46124:SF2">
    <property type="entry name" value="D-AMINOACYL-TRNA DEACYLASE"/>
    <property type="match status" value="1"/>
</dbReference>
<gene>
    <name evidence="2" type="ORF">ENP55_05925</name>
</gene>
<dbReference type="GO" id="GO:0046872">
    <property type="term" value="F:metal ion binding"/>
    <property type="evidence" value="ECO:0007669"/>
    <property type="project" value="UniProtKB-KW"/>
</dbReference>
<dbReference type="InterPro" id="IPR032466">
    <property type="entry name" value="Metal_Hydrolase"/>
</dbReference>
<dbReference type="AlphaFoldDB" id="A0A7C2FEX9"/>
<evidence type="ECO:0000256" key="1">
    <source>
        <dbReference type="PIRSR" id="PIRSR005902-1"/>
    </source>
</evidence>
<dbReference type="Pfam" id="PF01026">
    <property type="entry name" value="TatD_DNase"/>
    <property type="match status" value="1"/>
</dbReference>
<feature type="binding site" evidence="1">
    <location>
        <position position="83"/>
    </location>
    <ligand>
        <name>a divalent metal cation</name>
        <dbReference type="ChEBI" id="CHEBI:60240"/>
        <label>1</label>
    </ligand>
</feature>
<comment type="caution">
    <text evidence="2">The sequence shown here is derived from an EMBL/GenBank/DDBJ whole genome shotgun (WGS) entry which is preliminary data.</text>
</comment>
<protein>
    <submittedName>
        <fullName evidence="2">TatD family deoxyribonuclease</fullName>
    </submittedName>
</protein>
<dbReference type="InterPro" id="IPR001130">
    <property type="entry name" value="TatD-like"/>
</dbReference>
<feature type="binding site" evidence="1">
    <location>
        <position position="190"/>
    </location>
    <ligand>
        <name>a divalent metal cation</name>
        <dbReference type="ChEBI" id="CHEBI:60240"/>
        <label>1</label>
    </ligand>
</feature>
<keyword evidence="1" id="KW-0479">Metal-binding</keyword>
<feature type="binding site" evidence="1">
    <location>
        <position position="6"/>
    </location>
    <ligand>
        <name>a divalent metal cation</name>
        <dbReference type="ChEBI" id="CHEBI:60240"/>
        <label>1</label>
    </ligand>
</feature>
<evidence type="ECO:0000313" key="2">
    <source>
        <dbReference type="EMBL" id="HEF87801.1"/>
    </source>
</evidence>
<feature type="binding site" evidence="1">
    <location>
        <position position="8"/>
    </location>
    <ligand>
        <name>a divalent metal cation</name>
        <dbReference type="ChEBI" id="CHEBI:60240"/>
        <label>1</label>
    </ligand>
</feature>
<name>A0A7C2FEX9_9CREN</name>
<dbReference type="Gene3D" id="3.20.20.140">
    <property type="entry name" value="Metal-dependent hydrolases"/>
    <property type="match status" value="1"/>
</dbReference>
<organism evidence="2">
    <name type="scientific">Thermosphaera aggregans</name>
    <dbReference type="NCBI Taxonomy" id="54254"/>
    <lineage>
        <taxon>Archaea</taxon>
        <taxon>Thermoproteota</taxon>
        <taxon>Thermoprotei</taxon>
        <taxon>Desulfurococcales</taxon>
        <taxon>Desulfurococcaceae</taxon>
        <taxon>Thermosphaera</taxon>
    </lineage>
</organism>